<evidence type="ECO:0000313" key="2">
    <source>
        <dbReference type="Proteomes" id="UP000199144"/>
    </source>
</evidence>
<organism evidence="1 2">
    <name type="scientific">Shimia aestuarii</name>
    <dbReference type="NCBI Taxonomy" id="254406"/>
    <lineage>
        <taxon>Bacteria</taxon>
        <taxon>Pseudomonadati</taxon>
        <taxon>Pseudomonadota</taxon>
        <taxon>Alphaproteobacteria</taxon>
        <taxon>Rhodobacterales</taxon>
        <taxon>Roseobacteraceae</taxon>
    </lineage>
</organism>
<dbReference type="AlphaFoldDB" id="A0A1I4IEF2"/>
<evidence type="ECO:0008006" key="3">
    <source>
        <dbReference type="Google" id="ProtNLM"/>
    </source>
</evidence>
<accession>A0A1I4IEF2</accession>
<reference evidence="1 2" key="1">
    <citation type="submission" date="2016-10" db="EMBL/GenBank/DDBJ databases">
        <authorList>
            <person name="de Groot N.N."/>
        </authorList>
    </citation>
    <scope>NUCLEOTIDE SEQUENCE [LARGE SCALE GENOMIC DNA]</scope>
    <source>
        <strain evidence="1 2">DSM 15283</strain>
    </source>
</reference>
<gene>
    <name evidence="1" type="ORF">SAMN04488042_101569</name>
</gene>
<sequence length="293" mass="34086">MQSPERVSQRYIITLSSIPPRFGQLRPTLESLLNQTVPAERVILYLNRRYRRFPDWDGAPPEVPEGVEIRWVDEDWGPATKILPALRDFAGQDVDLFFCDDDQEYRPYLLERMLKARAARPEDCIAISPMDDYPAPVGKARRSDKRHPHVLRLWKATNVGFHLRDKLCRIGAWLKKRPYVQPARRNILRTGYADGFEGWMGVLVRPDFFAEEVFDIPEFAWPVDDVWLSGHARRKGHWPWIIGGFGEPILEPWSAEEHNGETALHRAVFGGSDRDDSNLEVVRYFQETYGLWT</sequence>
<evidence type="ECO:0000313" key="1">
    <source>
        <dbReference type="EMBL" id="SFL52748.1"/>
    </source>
</evidence>
<dbReference type="SUPFAM" id="SSF53448">
    <property type="entry name" value="Nucleotide-diphospho-sugar transferases"/>
    <property type="match status" value="1"/>
</dbReference>
<dbReference type="CDD" id="cd00761">
    <property type="entry name" value="Glyco_tranf_GTA_type"/>
    <property type="match status" value="1"/>
</dbReference>
<dbReference type="EMBL" id="FOTQ01000001">
    <property type="protein sequence ID" value="SFL52748.1"/>
    <property type="molecule type" value="Genomic_DNA"/>
</dbReference>
<dbReference type="Proteomes" id="UP000199144">
    <property type="component" value="Unassembled WGS sequence"/>
</dbReference>
<name>A0A1I4IEF2_9RHOB</name>
<dbReference type="InterPro" id="IPR029044">
    <property type="entry name" value="Nucleotide-diphossugar_trans"/>
</dbReference>
<proteinExistence type="predicted"/>
<keyword evidence="2" id="KW-1185">Reference proteome</keyword>
<dbReference type="STRING" id="254406.SAMN04488042_101569"/>
<protein>
    <recommendedName>
        <fullName evidence="3">Glycosyl transferase family 2</fullName>
    </recommendedName>
</protein>